<evidence type="ECO:0000313" key="1">
    <source>
        <dbReference type="EMBL" id="KII60472.1"/>
    </source>
</evidence>
<accession>A0A0C2IUE9</accession>
<proteinExistence type="predicted"/>
<sequence length="110" mass="13023">MEQDMPMFLDLIDLTIFVGCVFLGDLRYIDLMEILNLVSSMNMILDLSMLIRRGNFRRPVFPNVHEVYFERVQRDRAVLITKVEDIIVLLLIQFFLRPPFFLFSFLPSSC</sequence>
<keyword evidence="2" id="KW-1185">Reference proteome</keyword>
<evidence type="ECO:0000313" key="2">
    <source>
        <dbReference type="Proteomes" id="UP000031668"/>
    </source>
</evidence>
<dbReference type="Proteomes" id="UP000031668">
    <property type="component" value="Unassembled WGS sequence"/>
</dbReference>
<comment type="caution">
    <text evidence="1">The sequence shown here is derived from an EMBL/GenBank/DDBJ whole genome shotgun (WGS) entry which is preliminary data.</text>
</comment>
<organism evidence="1 2">
    <name type="scientific">Thelohanellus kitauei</name>
    <name type="common">Myxosporean</name>
    <dbReference type="NCBI Taxonomy" id="669202"/>
    <lineage>
        <taxon>Eukaryota</taxon>
        <taxon>Metazoa</taxon>
        <taxon>Cnidaria</taxon>
        <taxon>Myxozoa</taxon>
        <taxon>Myxosporea</taxon>
        <taxon>Bivalvulida</taxon>
        <taxon>Platysporina</taxon>
        <taxon>Myxobolidae</taxon>
        <taxon>Thelohanellus</taxon>
    </lineage>
</organism>
<name>A0A0C2IUE9_THEKT</name>
<dbReference type="AlphaFoldDB" id="A0A0C2IUE9"/>
<protein>
    <submittedName>
        <fullName evidence="1">Uncharacterized protein</fullName>
    </submittedName>
</protein>
<dbReference type="EMBL" id="JWZT01005604">
    <property type="protein sequence ID" value="KII60472.1"/>
    <property type="molecule type" value="Genomic_DNA"/>
</dbReference>
<reference evidence="1 2" key="1">
    <citation type="journal article" date="2014" name="Genome Biol. Evol.">
        <title>The genome of the myxosporean Thelohanellus kitauei shows adaptations to nutrient acquisition within its fish host.</title>
        <authorList>
            <person name="Yang Y."/>
            <person name="Xiong J."/>
            <person name="Zhou Z."/>
            <person name="Huo F."/>
            <person name="Miao W."/>
            <person name="Ran C."/>
            <person name="Liu Y."/>
            <person name="Zhang J."/>
            <person name="Feng J."/>
            <person name="Wang M."/>
            <person name="Wang M."/>
            <person name="Wang L."/>
            <person name="Yao B."/>
        </authorList>
    </citation>
    <scope>NUCLEOTIDE SEQUENCE [LARGE SCALE GENOMIC DNA]</scope>
    <source>
        <strain evidence="1">Wuqing</strain>
    </source>
</reference>
<gene>
    <name evidence="1" type="ORF">RF11_12271</name>
</gene>